<evidence type="ECO:0000313" key="3">
    <source>
        <dbReference type="EMBL" id="KHS51177.1"/>
    </source>
</evidence>
<dbReference type="EMBL" id="JTJZ01000022">
    <property type="protein sequence ID" value="KHS51177.1"/>
    <property type="molecule type" value="Genomic_DNA"/>
</dbReference>
<evidence type="ECO:0000256" key="1">
    <source>
        <dbReference type="SAM" id="MobiDB-lite"/>
    </source>
</evidence>
<dbReference type="SMART" id="SM00507">
    <property type="entry name" value="HNHc"/>
    <property type="match status" value="1"/>
</dbReference>
<dbReference type="OrthoDB" id="3513062at2"/>
<proteinExistence type="predicted"/>
<feature type="compositionally biased region" description="Basic and acidic residues" evidence="1">
    <location>
        <begin position="266"/>
        <end position="275"/>
    </location>
</feature>
<dbReference type="CDD" id="cd00085">
    <property type="entry name" value="HNHc"/>
    <property type="match status" value="1"/>
</dbReference>
<dbReference type="Pfam" id="PF02720">
    <property type="entry name" value="DUF222"/>
    <property type="match status" value="1"/>
</dbReference>
<dbReference type="Proteomes" id="UP000031488">
    <property type="component" value="Unassembled WGS sequence"/>
</dbReference>
<feature type="compositionally biased region" description="Basic and acidic residues" evidence="1">
    <location>
        <begin position="7"/>
        <end position="17"/>
    </location>
</feature>
<dbReference type="InterPro" id="IPR003615">
    <property type="entry name" value="HNH_nuc"/>
</dbReference>
<keyword evidence="4" id="KW-1185">Reference proteome</keyword>
<evidence type="ECO:0000259" key="2">
    <source>
        <dbReference type="SMART" id="SM00507"/>
    </source>
</evidence>
<accession>A0A0B8ZXP5</accession>
<sequence length="569" mass="60934">MTLTPERSSDQSDRDADNSPQTSGHPLLADEEWADLSRFAPEVTSSITQLMSLKDELRAFDRPMGPDQAIMLADGVEAITRINDALSTLALSVCERVGTPSDYGAKSTKSLIENRFNLTGAEANRRTDMAKNLGGRVDMSGQALPPLFPVVADALHAGTISAAQASVIEDCMRKLPTWVSQAIRTDVESRLVRNAPKVRLKDLREIFGKLMGYIDPDGSEPKDSADRSAYNMSMRAKANGDWELRGLLDPVTGGTLNGLLTSRIQSARDADKDGTESTGADGADPAAGASGGADAATAWNSGADTSTATAEGTLAPLPDKELLEIVDAVLSGERYDAKRVPAPDLKAVSAARNPADVPGVGIREDGGFVDVSAEQPSAREWIYERFAGLVTTIDKQRTAAGAPYALVINATAEDLANGTGHGTTGADNPIPIKELMRNGLNGSLFFHLMSDKAKTMQVATEQRFANRKQLAVITARDRGCTFPGCDAPPGWCDANHVLPFARGGKTEINNLALLCSYHHHLLDRSDWDTRMLFDGRPAYIPPAAKDPARAPILHARFIADDIIDALFDK</sequence>
<feature type="region of interest" description="Disordered" evidence="1">
    <location>
        <begin position="1"/>
        <end position="26"/>
    </location>
</feature>
<gene>
    <name evidence="3" type="ORF">AE0388_3249</name>
</gene>
<evidence type="ECO:0000313" key="4">
    <source>
        <dbReference type="Proteomes" id="UP000031488"/>
    </source>
</evidence>
<dbReference type="AlphaFoldDB" id="A0A0B8ZXP5"/>
<feature type="compositionally biased region" description="Low complexity" evidence="1">
    <location>
        <begin position="277"/>
        <end position="298"/>
    </location>
</feature>
<reference evidence="3 4" key="1">
    <citation type="submission" date="2014-11" db="EMBL/GenBank/DDBJ databases">
        <title>Draft Genome Sequence of Brevibacterium linens AE038-8.</title>
        <authorList>
            <person name="Maizel D."/>
            <person name="Utturkar S.M."/>
            <person name="Brown S.D."/>
            <person name="Ferrero M."/>
            <person name="Rosen B.P."/>
        </authorList>
    </citation>
    <scope>NUCLEOTIDE SEQUENCE [LARGE SCALE GENOMIC DNA]</scope>
    <source>
        <strain evidence="3 4">AE038-8</strain>
    </source>
</reference>
<feature type="region of interest" description="Disordered" evidence="1">
    <location>
        <begin position="266"/>
        <end position="300"/>
    </location>
</feature>
<dbReference type="InterPro" id="IPR003870">
    <property type="entry name" value="DUF222"/>
</dbReference>
<dbReference type="Gene3D" id="1.10.30.50">
    <property type="match status" value="1"/>
</dbReference>
<protein>
    <recommendedName>
        <fullName evidence="2">HNH nuclease domain-containing protein</fullName>
    </recommendedName>
</protein>
<feature type="domain" description="HNH nuclease" evidence="2">
    <location>
        <begin position="468"/>
        <end position="520"/>
    </location>
</feature>
<dbReference type="PATRIC" id="fig|1703.6.peg.3206"/>
<comment type="caution">
    <text evidence="3">The sequence shown here is derived from an EMBL/GenBank/DDBJ whole genome shotgun (WGS) entry which is preliminary data.</text>
</comment>
<name>A0A0B8ZXP5_BRELN</name>
<dbReference type="RefSeq" id="WP_052240181.1">
    <property type="nucleotide sequence ID" value="NZ_JTJZ01000022.1"/>
</dbReference>
<organism evidence="3 4">
    <name type="scientific">Brevibacterium linens</name>
    <dbReference type="NCBI Taxonomy" id="1703"/>
    <lineage>
        <taxon>Bacteria</taxon>
        <taxon>Bacillati</taxon>
        <taxon>Actinomycetota</taxon>
        <taxon>Actinomycetes</taxon>
        <taxon>Micrococcales</taxon>
        <taxon>Brevibacteriaceae</taxon>
        <taxon>Brevibacterium</taxon>
    </lineage>
</organism>